<reference evidence="2 3" key="1">
    <citation type="submission" date="2020-05" db="EMBL/GenBank/DDBJ databases">
        <title>Distinct polysaccharide utilization as determinants for interspecies competition between intestinal Prevotella spp.</title>
        <authorList>
            <person name="Galvez E.J.C."/>
            <person name="Iljazovic A."/>
            <person name="Strowig T."/>
        </authorList>
    </citation>
    <scope>NUCLEOTIDE SEQUENCE [LARGE SCALE GENOMIC DNA]</scope>
    <source>
        <strain evidence="2 3">PMUR</strain>
    </source>
</reference>
<comment type="caution">
    <text evidence="2">The sequence shown here is derived from an EMBL/GenBank/DDBJ whole genome shotgun (WGS) entry which is preliminary data.</text>
</comment>
<evidence type="ECO:0000313" key="2">
    <source>
        <dbReference type="EMBL" id="NPD92502.1"/>
    </source>
</evidence>
<keyword evidence="3" id="KW-1185">Reference proteome</keyword>
<evidence type="ECO:0000313" key="3">
    <source>
        <dbReference type="Proteomes" id="UP000714420"/>
    </source>
</evidence>
<sequence length="703" mass="80082">MIRKYIIMGLFFVAGGGLAMAGTDMAELQKTLVAPADTLDSLDDWEDGMPVDTAGRSGKNYATEFNALDYVFESRYLNHGEHFTKRWDDHLFFEAGAGVMQMVPPISGYHFNPLTTADISVGKQFDKLHSLRLSVRGAFGYQQEKDVILNRVGMKLDWLFSLSSYIDGYNPSRLLDVSLVGGIGGHYTRYTKKRSGYAPEGHLGLQLRFFSGPQGYFAIEPYAGIAGDNIDLSENRNFRKADVFYGANLSFIYYLHNNLSPESRLRFLRRSYKTEKNDTVLPSWRVPWFMEFGSGVSFMNAPSLNMFETMGHDLSLSLGKWFSPVVGIRLTGSVRTVSWQKVINPEKITPYHPEYRLKSTSSYSSGRIEAMFNPMGFGDRFSWDEPYGFYFVAGGEIGWVHKNQSDNLRCRTMAYSGGIHLWAGLTEDIRFFVEPRYTYYEYKIPYNNVDWNKRFSDDVYSINFGLTVNMRARRFRENYADNMDVSDRPSRFYAGVGGGLSSFVTKTDYYNERLKIGFNGTLFCGYRINEIHGLRLSFEYMANKKNSMNWYNDYGMSFSDGNWLVVKRNGLWNHRFFWGFASLDYSVNLCSLISGYCPDRKFDVELYAGPTLVMLYGERGGLDESELLQAGHEARLIDESGPQTGLGGNLGLRVSTRLYRNISLFASPTVYVFKACKTPGTDFSLSKSVRLLETLNVGVQYDF</sequence>
<evidence type="ECO:0008006" key="4">
    <source>
        <dbReference type="Google" id="ProtNLM"/>
    </source>
</evidence>
<keyword evidence="1" id="KW-0732">Signal</keyword>
<evidence type="ECO:0000256" key="1">
    <source>
        <dbReference type="SAM" id="SignalP"/>
    </source>
</evidence>
<organism evidence="2 3">
    <name type="scientific">Xylanibacter muris</name>
    <dbReference type="NCBI Taxonomy" id="2736290"/>
    <lineage>
        <taxon>Bacteria</taxon>
        <taxon>Pseudomonadati</taxon>
        <taxon>Bacteroidota</taxon>
        <taxon>Bacteroidia</taxon>
        <taxon>Bacteroidales</taxon>
        <taxon>Prevotellaceae</taxon>
        <taxon>Xylanibacter</taxon>
    </lineage>
</organism>
<gene>
    <name evidence="2" type="ORF">HPS56_09140</name>
</gene>
<dbReference type="EMBL" id="JABKKF010000008">
    <property type="protein sequence ID" value="NPD92502.1"/>
    <property type="molecule type" value="Genomic_DNA"/>
</dbReference>
<dbReference type="RefSeq" id="WP_172275834.1">
    <property type="nucleotide sequence ID" value="NZ_CASGMU010000008.1"/>
</dbReference>
<protein>
    <recommendedName>
        <fullName evidence="4">Outer membrane protein beta-barrel domain-containing protein</fullName>
    </recommendedName>
</protein>
<dbReference type="Proteomes" id="UP000714420">
    <property type="component" value="Unassembled WGS sequence"/>
</dbReference>
<accession>A0ABX2AQI0</accession>
<name>A0ABX2AQI0_9BACT</name>
<feature type="chain" id="PRO_5046443313" description="Outer membrane protein beta-barrel domain-containing protein" evidence="1">
    <location>
        <begin position="22"/>
        <end position="703"/>
    </location>
</feature>
<proteinExistence type="predicted"/>
<feature type="signal peptide" evidence="1">
    <location>
        <begin position="1"/>
        <end position="21"/>
    </location>
</feature>